<protein>
    <recommendedName>
        <fullName evidence="5">Large ribosomal subunit protein uL15/eL18 domain-containing protein</fullName>
    </recommendedName>
</protein>
<dbReference type="HAMAP" id="MF_01341">
    <property type="entry name" value="Ribosomal_uL15"/>
    <property type="match status" value="1"/>
</dbReference>
<dbReference type="NCBIfam" id="TIGR01071">
    <property type="entry name" value="rplO_bact"/>
    <property type="match status" value="1"/>
</dbReference>
<accession>A0A381QZ31</accession>
<comment type="similarity">
    <text evidence="1">Belongs to the universal ribosomal protein uL15 family.</text>
</comment>
<feature type="compositionally biased region" description="Basic residues" evidence="4">
    <location>
        <begin position="23"/>
        <end position="38"/>
    </location>
</feature>
<dbReference type="SUPFAM" id="SSF52080">
    <property type="entry name" value="Ribosomal proteins L15p and L18e"/>
    <property type="match status" value="1"/>
</dbReference>
<evidence type="ECO:0000256" key="4">
    <source>
        <dbReference type="SAM" id="MobiDB-lite"/>
    </source>
</evidence>
<dbReference type="GO" id="GO:0006412">
    <property type="term" value="P:translation"/>
    <property type="evidence" value="ECO:0007669"/>
    <property type="project" value="InterPro"/>
</dbReference>
<dbReference type="InterPro" id="IPR036227">
    <property type="entry name" value="Ribosomal_uL15/eL18_sf"/>
</dbReference>
<evidence type="ECO:0000313" key="6">
    <source>
        <dbReference type="EMBL" id="SUZ84706.1"/>
    </source>
</evidence>
<evidence type="ECO:0000256" key="2">
    <source>
        <dbReference type="ARBA" id="ARBA00022980"/>
    </source>
</evidence>
<dbReference type="PROSITE" id="PS00475">
    <property type="entry name" value="RIBOSOMAL_L15"/>
    <property type="match status" value="1"/>
</dbReference>
<dbReference type="InterPro" id="IPR005749">
    <property type="entry name" value="Ribosomal_uL15_bac-type"/>
</dbReference>
<name>A0A381QZ31_9ZZZZ</name>
<evidence type="ECO:0000256" key="3">
    <source>
        <dbReference type="ARBA" id="ARBA00023274"/>
    </source>
</evidence>
<dbReference type="Pfam" id="PF00828">
    <property type="entry name" value="Ribosomal_L27A"/>
    <property type="match status" value="1"/>
</dbReference>
<dbReference type="InterPro" id="IPR030878">
    <property type="entry name" value="Ribosomal_uL15"/>
</dbReference>
<feature type="compositionally biased region" description="Gly residues" evidence="4">
    <location>
        <begin position="13"/>
        <end position="22"/>
    </location>
</feature>
<dbReference type="AlphaFoldDB" id="A0A381QZ31"/>
<evidence type="ECO:0000256" key="1">
    <source>
        <dbReference type="ARBA" id="ARBA00007320"/>
    </source>
</evidence>
<keyword evidence="3" id="KW-0687">Ribonucleoprotein</keyword>
<organism evidence="6">
    <name type="scientific">marine metagenome</name>
    <dbReference type="NCBI Taxonomy" id="408172"/>
    <lineage>
        <taxon>unclassified sequences</taxon>
        <taxon>metagenomes</taxon>
        <taxon>ecological metagenomes</taxon>
    </lineage>
</organism>
<dbReference type="PANTHER" id="PTHR12934:SF11">
    <property type="entry name" value="LARGE RIBOSOMAL SUBUNIT PROTEIN UL15M"/>
    <property type="match status" value="1"/>
</dbReference>
<sequence length="137" mass="14785">MGATKSTKRKGRGPGSGYGKTAGRGHKGSGQRSGHKSRPWFEGGQMPLSRRLPKRGFSNHLFKKEVQIVNLRDLENLNVDSVTAEILFKNGLVRSAFKPIKVLSNGNISKPLTITANAFSKGAKEKIEKAGGIVTVL</sequence>
<dbReference type="InterPro" id="IPR021131">
    <property type="entry name" value="Ribosomal_uL15/eL18"/>
</dbReference>
<feature type="domain" description="Large ribosomal subunit protein uL15/eL18" evidence="5">
    <location>
        <begin position="69"/>
        <end position="135"/>
    </location>
</feature>
<dbReference type="EMBL" id="UINC01001603">
    <property type="protein sequence ID" value="SUZ84706.1"/>
    <property type="molecule type" value="Genomic_DNA"/>
</dbReference>
<feature type="compositionally biased region" description="Basic residues" evidence="4">
    <location>
        <begin position="1"/>
        <end position="12"/>
    </location>
</feature>
<dbReference type="InterPro" id="IPR001196">
    <property type="entry name" value="Ribosomal_uL15_CS"/>
</dbReference>
<feature type="region of interest" description="Disordered" evidence="4">
    <location>
        <begin position="1"/>
        <end position="52"/>
    </location>
</feature>
<dbReference type="Gene3D" id="3.100.10.10">
    <property type="match status" value="1"/>
</dbReference>
<proteinExistence type="inferred from homology"/>
<keyword evidence="2" id="KW-0689">Ribosomal protein</keyword>
<reference evidence="6" key="1">
    <citation type="submission" date="2018-05" db="EMBL/GenBank/DDBJ databases">
        <authorList>
            <person name="Lanie J.A."/>
            <person name="Ng W.-L."/>
            <person name="Kazmierczak K.M."/>
            <person name="Andrzejewski T.M."/>
            <person name="Davidsen T.M."/>
            <person name="Wayne K.J."/>
            <person name="Tettelin H."/>
            <person name="Glass J.I."/>
            <person name="Rusch D."/>
            <person name="Podicherti R."/>
            <person name="Tsui H.-C.T."/>
            <person name="Winkler M.E."/>
        </authorList>
    </citation>
    <scope>NUCLEOTIDE SEQUENCE</scope>
</reference>
<gene>
    <name evidence="6" type="ORF">METZ01_LOCUS37560</name>
</gene>
<dbReference type="GO" id="GO:0003735">
    <property type="term" value="F:structural constituent of ribosome"/>
    <property type="evidence" value="ECO:0007669"/>
    <property type="project" value="InterPro"/>
</dbReference>
<dbReference type="GO" id="GO:0022625">
    <property type="term" value="C:cytosolic large ribosomal subunit"/>
    <property type="evidence" value="ECO:0007669"/>
    <property type="project" value="TreeGrafter"/>
</dbReference>
<evidence type="ECO:0000259" key="5">
    <source>
        <dbReference type="Pfam" id="PF00828"/>
    </source>
</evidence>
<dbReference type="PANTHER" id="PTHR12934">
    <property type="entry name" value="50S RIBOSOMAL PROTEIN L15"/>
    <property type="match status" value="1"/>
</dbReference>